<dbReference type="GO" id="GO:0005634">
    <property type="term" value="C:nucleus"/>
    <property type="evidence" value="ECO:0007669"/>
    <property type="project" value="TreeGrafter"/>
</dbReference>
<dbReference type="Pfam" id="PF03914">
    <property type="entry name" value="CBF"/>
    <property type="match status" value="1"/>
</dbReference>
<dbReference type="SUPFAM" id="SSF48371">
    <property type="entry name" value="ARM repeat"/>
    <property type="match status" value="1"/>
</dbReference>
<feature type="compositionally biased region" description="Basic and acidic residues" evidence="2">
    <location>
        <begin position="171"/>
        <end position="193"/>
    </location>
</feature>
<dbReference type="EMBL" id="SGPL01000177">
    <property type="protein sequence ID" value="THH16047.1"/>
    <property type="molecule type" value="Genomic_DNA"/>
</dbReference>
<sequence length="966" mass="106528">MHVTKSEISCFGITHFEHRIDVCLKFGVCHMGRLRKDKGDKVRTSKPGPSAVTPSSIVAPQTPKNVKLLIQPTPDWYSVLSPLPPPSTPFLSPTAAQITVLTTRATELHATEASNFSTAPHSTLAASSSDQAFLKNILASGTLSDRLSALTLMVQSSPLHNTRGLDVLKGMAEKGKGGGGSKDRAGGQGGGRDERLKAARAIADWWVGGGAPGRKLVYFRDQPLLHPAVTDQHLLLWYFEDWLKKYFFSFLQLLEVLSLDTLAYARMQTLTLIFTLLRDKPEQEHNLLRLLVNKLGDTEKSVCSRASYHILQLLQAHPIMKSIVIREMTALIMRPTSASNAASSLTAPPAAKPRVHIKFTDGDAPAKPTPGAKPQEKSTWNIHARYYATTTFNQVVLSTSEEDRKAARMLMDVYFQLFREVVGERSAPDAAAEGKEEADGETEEKGQGKGKGKGKDARRGEKKNGKERAKEVQGAAGFAEVQDSNSRLVSAILTGVNRAMPYARFGGGDVEFERHMDTLFLITHTSTFNITLQALTLIQHTIASLPSSPASSTKSLPSGAIASRYFRTLYATLLDPRLYTSSKQAMYLNLLFKSLKSDSDKERVKAFVKRLCQLFNTVPGLKSMVDKSNETASTDESQKYDPRKRDPQYAHASSSPLWELTPLLHHAHPTLSLLARQLLAHQPLTTSPDLTLHTLTHFLDRFVYKNPKKVKPKGASAMQPVAAVEGDGVRRMRGQVQETPVNEEGWWRRNEGSVPADQVFFLSYFSQKHEKERAKAAKADKRKNKKDDSDAEQESGMDDEEEEVEEAGGQLDEDSDAEEAEIWKAMQASMPVLDHGDDDLIEDSDEIPSGLDDSENEDVVEKDGSAGAASDDDAFSMVEASDAEDLIDLDEDEPNGLIDYNGSDVESGGEEEEEWAGFENGAGGKRKRGYKDKGMKNKRKKIRSLPTFASYEDYAKMIEDGPEDNV</sequence>
<dbReference type="InterPro" id="IPR040155">
    <property type="entry name" value="CEBPZ/Mak21-like"/>
</dbReference>
<feature type="compositionally biased region" description="Acidic residues" evidence="2">
    <location>
        <begin position="907"/>
        <end position="916"/>
    </location>
</feature>
<comment type="similarity">
    <text evidence="1">Belongs to the CBF/MAK21 family.</text>
</comment>
<feature type="region of interest" description="Disordered" evidence="2">
    <location>
        <begin position="170"/>
        <end position="193"/>
    </location>
</feature>
<dbReference type="AlphaFoldDB" id="A0A4S4LVD8"/>
<gene>
    <name evidence="4" type="ORF">EW146_g4548</name>
</gene>
<organism evidence="4 5">
    <name type="scientific">Bondarzewia mesenterica</name>
    <dbReference type="NCBI Taxonomy" id="1095465"/>
    <lineage>
        <taxon>Eukaryota</taxon>
        <taxon>Fungi</taxon>
        <taxon>Dikarya</taxon>
        <taxon>Basidiomycota</taxon>
        <taxon>Agaricomycotina</taxon>
        <taxon>Agaricomycetes</taxon>
        <taxon>Russulales</taxon>
        <taxon>Bondarzewiaceae</taxon>
        <taxon>Bondarzewia</taxon>
    </lineage>
</organism>
<feature type="compositionally biased region" description="Acidic residues" evidence="2">
    <location>
        <begin position="789"/>
        <end position="820"/>
    </location>
</feature>
<evidence type="ECO:0000256" key="1">
    <source>
        <dbReference type="ARBA" id="ARBA00007797"/>
    </source>
</evidence>
<keyword evidence="5" id="KW-1185">Reference proteome</keyword>
<evidence type="ECO:0000256" key="2">
    <source>
        <dbReference type="SAM" id="MobiDB-lite"/>
    </source>
</evidence>
<feature type="compositionally biased region" description="Acidic residues" evidence="2">
    <location>
        <begin position="836"/>
        <end position="858"/>
    </location>
</feature>
<dbReference type="Proteomes" id="UP000310158">
    <property type="component" value="Unassembled WGS sequence"/>
</dbReference>
<reference evidence="4 5" key="1">
    <citation type="submission" date="2019-02" db="EMBL/GenBank/DDBJ databases">
        <title>Genome sequencing of the rare red list fungi Bondarzewia mesenterica.</title>
        <authorList>
            <person name="Buettner E."/>
            <person name="Kellner H."/>
        </authorList>
    </citation>
    <scope>NUCLEOTIDE SEQUENCE [LARGE SCALE GENOMIC DNA]</scope>
    <source>
        <strain evidence="4 5">DSM 108281</strain>
    </source>
</reference>
<feature type="compositionally biased region" description="Basic and acidic residues" evidence="2">
    <location>
        <begin position="425"/>
        <end position="471"/>
    </location>
</feature>
<feature type="region of interest" description="Disordered" evidence="2">
    <location>
        <begin position="626"/>
        <end position="651"/>
    </location>
</feature>
<evidence type="ECO:0000313" key="5">
    <source>
        <dbReference type="Proteomes" id="UP000310158"/>
    </source>
</evidence>
<feature type="domain" description="CCAAT-binding factor" evidence="3">
    <location>
        <begin position="532"/>
        <end position="617"/>
    </location>
</feature>
<feature type="region of interest" description="Disordered" evidence="2">
    <location>
        <begin position="775"/>
        <end position="938"/>
    </location>
</feature>
<dbReference type="PANTHER" id="PTHR12048">
    <property type="entry name" value="CCAAT-BINDING FACTOR-RELATED"/>
    <property type="match status" value="1"/>
</dbReference>
<evidence type="ECO:0000313" key="4">
    <source>
        <dbReference type="EMBL" id="THH16047.1"/>
    </source>
</evidence>
<dbReference type="InterPro" id="IPR005612">
    <property type="entry name" value="CCAAT-binding_factor"/>
</dbReference>
<dbReference type="OrthoDB" id="28947at2759"/>
<evidence type="ECO:0000259" key="3">
    <source>
        <dbReference type="Pfam" id="PF03914"/>
    </source>
</evidence>
<name>A0A4S4LVD8_9AGAM</name>
<comment type="caution">
    <text evidence="4">The sequence shown here is derived from an EMBL/GenBank/DDBJ whole genome shotgun (WGS) entry which is preliminary data.</text>
</comment>
<feature type="region of interest" description="Disordered" evidence="2">
    <location>
        <begin position="425"/>
        <end position="478"/>
    </location>
</feature>
<feature type="compositionally biased region" description="Acidic residues" evidence="2">
    <location>
        <begin position="881"/>
        <end position="894"/>
    </location>
</feature>
<protein>
    <recommendedName>
        <fullName evidence="3">CCAAT-binding factor domain-containing protein</fullName>
    </recommendedName>
</protein>
<feature type="compositionally biased region" description="Basic and acidic residues" evidence="2">
    <location>
        <begin position="636"/>
        <end position="648"/>
    </location>
</feature>
<dbReference type="InterPro" id="IPR016024">
    <property type="entry name" value="ARM-type_fold"/>
</dbReference>
<accession>A0A4S4LVD8</accession>
<proteinExistence type="inferred from homology"/>
<dbReference type="PANTHER" id="PTHR12048:SF0">
    <property type="entry name" value="CCAAT_ENHANCER-BINDING PROTEIN ZETA"/>
    <property type="match status" value="1"/>
</dbReference>
<feature type="compositionally biased region" description="Basic residues" evidence="2">
    <location>
        <begin position="924"/>
        <end position="938"/>
    </location>
</feature>